<proteinExistence type="predicted"/>
<reference evidence="1 2" key="1">
    <citation type="submission" date="2017-09" db="EMBL/GenBank/DDBJ databases">
        <title>Depth-based differentiation of microbial function through sediment-hosted aquifers and enrichment of novel symbionts in the deep terrestrial subsurface.</title>
        <authorList>
            <person name="Probst A.J."/>
            <person name="Ladd B."/>
            <person name="Jarett J.K."/>
            <person name="Geller-Mcgrath D.E."/>
            <person name="Sieber C.M."/>
            <person name="Emerson J.B."/>
            <person name="Anantharaman K."/>
            <person name="Thomas B.C."/>
            <person name="Malmstrom R."/>
            <person name="Stieglmeier M."/>
            <person name="Klingl A."/>
            <person name="Woyke T."/>
            <person name="Ryan C.M."/>
            <person name="Banfield J.F."/>
        </authorList>
    </citation>
    <scope>NUCLEOTIDE SEQUENCE [LARGE SCALE GENOMIC DNA]</scope>
    <source>
        <strain evidence="1">CG22_combo_CG10-13_8_21_14_all_38_20</strain>
    </source>
</reference>
<name>A0A2H0BV26_9BACT</name>
<protein>
    <submittedName>
        <fullName evidence="1">Uncharacterized protein</fullName>
    </submittedName>
</protein>
<dbReference type="AlphaFoldDB" id="A0A2H0BV26"/>
<dbReference type="InterPro" id="IPR009061">
    <property type="entry name" value="DNA-bd_dom_put_sf"/>
</dbReference>
<evidence type="ECO:0000313" key="2">
    <source>
        <dbReference type="Proteomes" id="UP000231246"/>
    </source>
</evidence>
<sequence>MKNIDQSIDKYISVSAIVRNAKEAGYDFGSGNPINRIRHYIKLGLLPHMLRQQSGPHLSYTEGFLPLYSIVLLLKIQDLKQQGRNIDEIQVLISDELAHYKRSELLAKLGDFNRPANAFYSTLLVLSTLVVVFSLHTPHVETVFGNVGQVQPAKQLEIKDGLENISVSNKTGNKIPDVLGLDISLKDKPEPENMDLLFYKSVHSCIN</sequence>
<evidence type="ECO:0000313" key="1">
    <source>
        <dbReference type="EMBL" id="PIP61532.1"/>
    </source>
</evidence>
<dbReference type="Proteomes" id="UP000231246">
    <property type="component" value="Unassembled WGS sequence"/>
</dbReference>
<comment type="caution">
    <text evidence="1">The sequence shown here is derived from an EMBL/GenBank/DDBJ whole genome shotgun (WGS) entry which is preliminary data.</text>
</comment>
<organism evidence="1 2">
    <name type="scientific">Candidatus Roizmanbacteria bacterium CG22_combo_CG10-13_8_21_14_all_38_20</name>
    <dbReference type="NCBI Taxonomy" id="1974862"/>
    <lineage>
        <taxon>Bacteria</taxon>
        <taxon>Candidatus Roizmaniibacteriota</taxon>
    </lineage>
</organism>
<dbReference type="EMBL" id="PCTA01000024">
    <property type="protein sequence ID" value="PIP61532.1"/>
    <property type="molecule type" value="Genomic_DNA"/>
</dbReference>
<accession>A0A2H0BV26</accession>
<dbReference type="SUPFAM" id="SSF46955">
    <property type="entry name" value="Putative DNA-binding domain"/>
    <property type="match status" value="1"/>
</dbReference>
<gene>
    <name evidence="1" type="ORF">COW99_03625</name>
</gene>